<dbReference type="KEGG" id="lbc:LACBIDRAFT_302987"/>
<dbReference type="GeneID" id="6079362"/>
<accession>B0DIR5</accession>
<dbReference type="EMBL" id="DS547112">
    <property type="protein sequence ID" value="EDR05732.1"/>
    <property type="molecule type" value="Genomic_DNA"/>
</dbReference>
<evidence type="ECO:0000313" key="3">
    <source>
        <dbReference type="Proteomes" id="UP000001194"/>
    </source>
</evidence>
<reference evidence="2 3" key="1">
    <citation type="journal article" date="2008" name="Nature">
        <title>The genome of Laccaria bicolor provides insights into mycorrhizal symbiosis.</title>
        <authorList>
            <person name="Martin F."/>
            <person name="Aerts A."/>
            <person name="Ahren D."/>
            <person name="Brun A."/>
            <person name="Danchin E.G.J."/>
            <person name="Duchaussoy F."/>
            <person name="Gibon J."/>
            <person name="Kohler A."/>
            <person name="Lindquist E."/>
            <person name="Pereda V."/>
            <person name="Salamov A."/>
            <person name="Shapiro H.J."/>
            <person name="Wuyts J."/>
            <person name="Blaudez D."/>
            <person name="Buee M."/>
            <person name="Brokstein P."/>
            <person name="Canbaeck B."/>
            <person name="Cohen D."/>
            <person name="Courty P.E."/>
            <person name="Coutinho P.M."/>
            <person name="Delaruelle C."/>
            <person name="Detter J.C."/>
            <person name="Deveau A."/>
            <person name="DiFazio S."/>
            <person name="Duplessis S."/>
            <person name="Fraissinet-Tachet L."/>
            <person name="Lucic E."/>
            <person name="Frey-Klett P."/>
            <person name="Fourrey C."/>
            <person name="Feussner I."/>
            <person name="Gay G."/>
            <person name="Grimwood J."/>
            <person name="Hoegger P.J."/>
            <person name="Jain P."/>
            <person name="Kilaru S."/>
            <person name="Labbe J."/>
            <person name="Lin Y.C."/>
            <person name="Legue V."/>
            <person name="Le Tacon F."/>
            <person name="Marmeisse R."/>
            <person name="Melayah D."/>
            <person name="Montanini B."/>
            <person name="Muratet M."/>
            <person name="Nehls U."/>
            <person name="Niculita-Hirzel H."/>
            <person name="Oudot-Le Secq M.P."/>
            <person name="Peter M."/>
            <person name="Quesneville H."/>
            <person name="Rajashekar B."/>
            <person name="Reich M."/>
            <person name="Rouhier N."/>
            <person name="Schmutz J."/>
            <person name="Yin T."/>
            <person name="Chalot M."/>
            <person name="Henrissat B."/>
            <person name="Kuees U."/>
            <person name="Lucas S."/>
            <person name="Van de Peer Y."/>
            <person name="Podila G.K."/>
            <person name="Polle A."/>
            <person name="Pukkila P.J."/>
            <person name="Richardson P.M."/>
            <person name="Rouze P."/>
            <person name="Sanders I.R."/>
            <person name="Stajich J.E."/>
            <person name="Tunlid A."/>
            <person name="Tuskan G."/>
            <person name="Grigoriev I.V."/>
        </authorList>
    </citation>
    <scope>NUCLEOTIDE SEQUENCE [LARGE SCALE GENOMIC DNA]</scope>
    <source>
        <strain evidence="3">S238N-H82 / ATCC MYA-4686</strain>
    </source>
</reference>
<gene>
    <name evidence="2" type="ORF">LACBIDRAFT_302987</name>
</gene>
<keyword evidence="3" id="KW-1185">Reference proteome</keyword>
<evidence type="ECO:0000313" key="2">
    <source>
        <dbReference type="EMBL" id="EDR05732.1"/>
    </source>
</evidence>
<dbReference type="RefSeq" id="XP_001883836.1">
    <property type="nucleotide sequence ID" value="XM_001883801.1"/>
</dbReference>
<dbReference type="InterPro" id="IPR049163">
    <property type="entry name" value="Pif1-like_2B_dom"/>
</dbReference>
<feature type="domain" description="DNA helicase Pif1-like 2B" evidence="1">
    <location>
        <begin position="18"/>
        <end position="48"/>
    </location>
</feature>
<protein>
    <submittedName>
        <fullName evidence="2">Predicted protein</fullName>
    </submittedName>
</protein>
<proteinExistence type="predicted"/>
<dbReference type="OrthoDB" id="432234at2759"/>
<dbReference type="HOGENOM" id="CLU_169366_0_0_1"/>
<dbReference type="Proteomes" id="UP000001194">
    <property type="component" value="Unassembled WGS sequence"/>
</dbReference>
<evidence type="ECO:0000259" key="1">
    <source>
        <dbReference type="Pfam" id="PF21530"/>
    </source>
</evidence>
<dbReference type="InParanoid" id="B0DIR5"/>
<sequence>MQKTNVKVLCTTKGHLGRLPLVIGMPILVAQNFDVQEGIVNGTYGTVKHIRYRTDKTGKRMLISCVVKVEDANEESMPHLMPNEVPVLRDSVNFTIMNKHKSG</sequence>
<organism evidence="3">
    <name type="scientific">Laccaria bicolor (strain S238N-H82 / ATCC MYA-4686)</name>
    <name type="common">Bicoloured deceiver</name>
    <name type="synonym">Laccaria laccata var. bicolor</name>
    <dbReference type="NCBI Taxonomy" id="486041"/>
    <lineage>
        <taxon>Eukaryota</taxon>
        <taxon>Fungi</taxon>
        <taxon>Dikarya</taxon>
        <taxon>Basidiomycota</taxon>
        <taxon>Agaricomycotina</taxon>
        <taxon>Agaricomycetes</taxon>
        <taxon>Agaricomycetidae</taxon>
        <taxon>Agaricales</taxon>
        <taxon>Agaricineae</taxon>
        <taxon>Hydnangiaceae</taxon>
        <taxon>Laccaria</taxon>
    </lineage>
</organism>
<name>B0DIR5_LACBS</name>
<dbReference type="AlphaFoldDB" id="B0DIR5"/>
<dbReference type="Pfam" id="PF21530">
    <property type="entry name" value="Pif1_2B_dom"/>
    <property type="match status" value="1"/>
</dbReference>